<evidence type="ECO:0000313" key="2">
    <source>
        <dbReference type="Proteomes" id="UP000183120"/>
    </source>
</evidence>
<accession>A0A1J4TPI9</accession>
<protein>
    <recommendedName>
        <fullName evidence="3">Ribbon-helix-helix protein CopG domain-containing protein</fullName>
    </recommendedName>
</protein>
<reference evidence="1 2" key="1">
    <citation type="journal article" date="2016" name="Environ. Microbiol.">
        <title>Genomic resolution of a cold subsurface aquifer community provides metabolic insights for novel microbes adapted to high CO concentrations.</title>
        <authorList>
            <person name="Probst A.J."/>
            <person name="Castelle C.J."/>
            <person name="Singh A."/>
            <person name="Brown C.T."/>
            <person name="Anantharaman K."/>
            <person name="Sharon I."/>
            <person name="Hug L.A."/>
            <person name="Burstein D."/>
            <person name="Emerson J.B."/>
            <person name="Thomas B.C."/>
            <person name="Banfield J.F."/>
        </authorList>
    </citation>
    <scope>NUCLEOTIDE SEQUENCE [LARGE SCALE GENOMIC DNA]</scope>
    <source>
        <strain evidence="1">CG1_02_37_22</strain>
    </source>
</reference>
<dbReference type="EMBL" id="MNUY01000054">
    <property type="protein sequence ID" value="OIO13600.1"/>
    <property type="molecule type" value="Genomic_DNA"/>
</dbReference>
<evidence type="ECO:0000313" key="1">
    <source>
        <dbReference type="EMBL" id="OIO13600.1"/>
    </source>
</evidence>
<comment type="caution">
    <text evidence="1">The sequence shown here is derived from an EMBL/GenBank/DDBJ whole genome shotgun (WGS) entry which is preliminary data.</text>
</comment>
<organism evidence="1 2">
    <name type="scientific">Candidatus Gottesmanbacteria bacterium CG1_02_37_22</name>
    <dbReference type="NCBI Taxonomy" id="1805209"/>
    <lineage>
        <taxon>Bacteria</taxon>
        <taxon>Candidatus Gottesmaniibacteriota</taxon>
    </lineage>
</organism>
<name>A0A1J4TPI9_9BACT</name>
<dbReference type="AlphaFoldDB" id="A0A1J4TPI9"/>
<proteinExistence type="predicted"/>
<dbReference type="STRING" id="1805209.AUJ73_03500"/>
<evidence type="ECO:0008006" key="3">
    <source>
        <dbReference type="Google" id="ProtNLM"/>
    </source>
</evidence>
<gene>
    <name evidence="1" type="ORF">AUJ73_03500</name>
</gene>
<sequence length="84" mass="10041">MLDIRTNILLDKETHNLLINIASREKKSIGELIRSAIDAVYKKRDEDIIRERTRVVEKIKALRKKMKPLKGITYRELIEYGRYR</sequence>
<dbReference type="Proteomes" id="UP000183120">
    <property type="component" value="Unassembled WGS sequence"/>
</dbReference>